<dbReference type="InterPro" id="IPR008921">
    <property type="entry name" value="DNA_pol3_clamp-load_cplx_C"/>
</dbReference>
<comment type="catalytic activity">
    <reaction evidence="10 11">
        <text>DNA(n) + a 2'-deoxyribonucleoside 5'-triphosphate = DNA(n+1) + diphosphate</text>
        <dbReference type="Rhea" id="RHEA:22508"/>
        <dbReference type="Rhea" id="RHEA-COMP:17339"/>
        <dbReference type="Rhea" id="RHEA-COMP:17340"/>
        <dbReference type="ChEBI" id="CHEBI:33019"/>
        <dbReference type="ChEBI" id="CHEBI:61560"/>
        <dbReference type="ChEBI" id="CHEBI:173112"/>
        <dbReference type="EC" id="2.7.7.7"/>
    </reaction>
</comment>
<evidence type="ECO:0000256" key="3">
    <source>
        <dbReference type="ARBA" id="ARBA00022695"/>
    </source>
</evidence>
<protein>
    <recommendedName>
        <fullName evidence="11">DNA polymerase III subunit gamma/tau</fullName>
        <ecNumber evidence="11">2.7.7.7</ecNumber>
    </recommendedName>
</protein>
<evidence type="ECO:0000256" key="10">
    <source>
        <dbReference type="ARBA" id="ARBA00049244"/>
    </source>
</evidence>
<feature type="compositionally biased region" description="Acidic residues" evidence="12">
    <location>
        <begin position="578"/>
        <end position="588"/>
    </location>
</feature>
<dbReference type="Pfam" id="PF12170">
    <property type="entry name" value="DNA_pol3_tau_5"/>
    <property type="match status" value="1"/>
</dbReference>
<sequence>MSYQVLARKWRPKNFDELQGQEHVSRALVNAIESGRLHHAYLFTGTRGVGKTTIARILSKCLNCETNGLTSKPCGECASCVEIDEGRFVDLIEVDAASRTKVDDTRELLENVQYKPTRGRYKVYLIDEVHMLSNSSFNALLKTLEEPPEHVIFLLATTDPQKLPVTVLSRCLQFHLKHMEEQTIAQHLAYILQQESIDFEAPALELISRSAEGSMRDALSLLDQAIAFGQGKVQEEDIRTMLGTIDHQFMVKLLEALANHDSAAAIEAVAEMSHYPVDFADALKELLSRIHQIAIFQSTGVLLDQAAPYVEEFAGRIASDDLQLYYQMGLHARRDLEWAPSPRQGLEMALLRMLAFRLEPSQVIQNSSNQTSLDSEAKKKASLKPAEPVAQKTPAQSEAAENAPGEKEPAPKAEPEQKTKPEHKTEHKPEPAAAVSRENEPAQAIADGPEEPPFNPDDYASFSDDEKNEESIAEQYQSVASAQASEEAKQPSAKSSSEQTADTSSGHDQAALASLHSALGLSFSDEPEVAQVNESKVEQATQADTPKQTQATEQKAQPEDDDDFKLEPFQPEPAQPEPEPEVQQEPESVESTKTHSGTNLEQNGLDENDFEEHKLEENDPPATEEAKQWAQHVKNMDLTGSYQQIAQCSTCQWQSDDKIQLTVEPAQDILCTDTAKQAIEEALTEYFKKAILVDWQFAEAQVATPAMIWQRAAKAKHRKACETISKHPFAQQLAQKFGAKLDKSSIQYMDAQ</sequence>
<keyword evidence="4 11" id="KW-0235">DNA replication</keyword>
<dbReference type="InterPro" id="IPR050238">
    <property type="entry name" value="DNA_Rep/Repair_Clamp_Loader"/>
</dbReference>
<dbReference type="InterPro" id="IPR027417">
    <property type="entry name" value="P-loop_NTPase"/>
</dbReference>
<evidence type="ECO:0000313" key="15">
    <source>
        <dbReference type="Proteomes" id="UP001324185"/>
    </source>
</evidence>
<evidence type="ECO:0000256" key="9">
    <source>
        <dbReference type="ARBA" id="ARBA00022932"/>
    </source>
</evidence>
<dbReference type="Gene3D" id="3.40.50.300">
    <property type="entry name" value="P-loop containing nucleotide triphosphate hydrolases"/>
    <property type="match status" value="1"/>
</dbReference>
<evidence type="ECO:0000256" key="2">
    <source>
        <dbReference type="ARBA" id="ARBA00022679"/>
    </source>
</evidence>
<keyword evidence="8 11" id="KW-0067">ATP-binding</keyword>
<evidence type="ECO:0000256" key="11">
    <source>
        <dbReference type="RuleBase" id="RU364063"/>
    </source>
</evidence>
<dbReference type="InterPro" id="IPR012763">
    <property type="entry name" value="DNA_pol_III_sug/sutau_N"/>
</dbReference>
<dbReference type="PANTHER" id="PTHR11669:SF0">
    <property type="entry name" value="PROTEIN STICHEL-LIKE 2"/>
    <property type="match status" value="1"/>
</dbReference>
<reference evidence="14 15" key="1">
    <citation type="submission" date="2023-11" db="EMBL/GenBank/DDBJ databases">
        <title>MicrobeMod: A computational toolkit for identifying prokaryotic methylation and restriction-modification with nanopore sequencing.</title>
        <authorList>
            <person name="Crits-Christoph A."/>
            <person name="Kang S.C."/>
            <person name="Lee H."/>
            <person name="Ostrov N."/>
        </authorList>
    </citation>
    <scope>NUCLEOTIDE SEQUENCE [LARGE SCALE GENOMIC DNA]</scope>
    <source>
        <strain evidence="14 15">DSMZ 16071</strain>
    </source>
</reference>
<dbReference type="NCBIfam" id="TIGR02397">
    <property type="entry name" value="dnaX_nterm"/>
    <property type="match status" value="1"/>
</dbReference>
<comment type="similarity">
    <text evidence="1 11">Belongs to the DnaX/STICHEL family.</text>
</comment>
<dbReference type="GO" id="GO:0003887">
    <property type="term" value="F:DNA-directed DNA polymerase activity"/>
    <property type="evidence" value="ECO:0007669"/>
    <property type="project" value="UniProtKB-EC"/>
</dbReference>
<keyword evidence="6 11" id="KW-0547">Nucleotide-binding</keyword>
<dbReference type="EC" id="2.7.7.7" evidence="11"/>
<feature type="compositionally biased region" description="Basic and acidic residues" evidence="12">
    <location>
        <begin position="404"/>
        <end position="430"/>
    </location>
</feature>
<dbReference type="CDD" id="cd18137">
    <property type="entry name" value="HLD_clamp_pol_III_gamma_tau"/>
    <property type="match status" value="1"/>
</dbReference>
<keyword evidence="9 11" id="KW-0239">DNA-directed DNA polymerase</keyword>
<evidence type="ECO:0000256" key="7">
    <source>
        <dbReference type="ARBA" id="ARBA00022833"/>
    </source>
</evidence>
<evidence type="ECO:0000256" key="1">
    <source>
        <dbReference type="ARBA" id="ARBA00006360"/>
    </source>
</evidence>
<dbReference type="CDD" id="cd00009">
    <property type="entry name" value="AAA"/>
    <property type="match status" value="1"/>
</dbReference>
<feature type="compositionally biased region" description="Polar residues" evidence="12">
    <location>
        <begin position="532"/>
        <end position="555"/>
    </location>
</feature>
<dbReference type="InterPro" id="IPR001270">
    <property type="entry name" value="ClpA/B"/>
</dbReference>
<feature type="compositionally biased region" description="Low complexity" evidence="12">
    <location>
        <begin position="473"/>
        <end position="493"/>
    </location>
</feature>
<dbReference type="InterPro" id="IPR021029">
    <property type="entry name" value="DNA_pol_III_tau_dom-5"/>
</dbReference>
<evidence type="ECO:0000313" key="14">
    <source>
        <dbReference type="EMBL" id="WQG84679.1"/>
    </source>
</evidence>
<evidence type="ECO:0000256" key="8">
    <source>
        <dbReference type="ARBA" id="ARBA00022840"/>
    </source>
</evidence>
<evidence type="ECO:0000256" key="5">
    <source>
        <dbReference type="ARBA" id="ARBA00022723"/>
    </source>
</evidence>
<keyword evidence="2 11" id="KW-0808">Transferase</keyword>
<dbReference type="EMBL" id="CP140158">
    <property type="protein sequence ID" value="WQG84679.1"/>
    <property type="molecule type" value="Genomic_DNA"/>
</dbReference>
<gene>
    <name evidence="11 14" type="primary">dnaX</name>
    <name evidence="14" type="ORF">SR900_09410</name>
</gene>
<dbReference type="Pfam" id="PF22608">
    <property type="entry name" value="DNAX_ATPase_lid"/>
    <property type="match status" value="1"/>
</dbReference>
<dbReference type="Pfam" id="PF12169">
    <property type="entry name" value="DNA_pol3_gamma3"/>
    <property type="match status" value="1"/>
</dbReference>
<keyword evidence="5" id="KW-0479">Metal-binding</keyword>
<dbReference type="PRINTS" id="PR00300">
    <property type="entry name" value="CLPPROTEASEA"/>
</dbReference>
<comment type="subunit">
    <text evidence="11">DNA polymerase III contains a core (composed of alpha, epsilon and theta chains) that associates with a tau subunit. This core dimerizes to form the POLIII' complex. PolIII' associates with the gamma complex (composed of gamma, delta, delta', psi and chi chains) and with the beta chain to form the complete DNA polymerase III complex.</text>
</comment>
<evidence type="ECO:0000259" key="13">
    <source>
        <dbReference type="SMART" id="SM00382"/>
    </source>
</evidence>
<dbReference type="Pfam" id="PF13177">
    <property type="entry name" value="DNA_pol3_delta2"/>
    <property type="match status" value="1"/>
</dbReference>
<proteinExistence type="inferred from homology"/>
<dbReference type="SUPFAM" id="SSF48019">
    <property type="entry name" value="post-AAA+ oligomerization domain-like"/>
    <property type="match status" value="1"/>
</dbReference>
<accession>A0ABZ0X2E6</accession>
<dbReference type="RefSeq" id="WP_018625711.1">
    <property type="nucleotide sequence ID" value="NZ_CP140158.1"/>
</dbReference>
<dbReference type="Gene3D" id="1.20.272.10">
    <property type="match status" value="1"/>
</dbReference>
<keyword evidence="15" id="KW-1185">Reference proteome</keyword>
<dbReference type="NCBIfam" id="NF005942">
    <property type="entry name" value="PRK07994.1"/>
    <property type="match status" value="1"/>
</dbReference>
<dbReference type="Gene3D" id="3.30.300.150">
    <property type="entry name" value="DNA polymerase III, tau subunit, domain V"/>
    <property type="match status" value="1"/>
</dbReference>
<keyword evidence="3 11" id="KW-0548">Nucleotidyltransferase</keyword>
<dbReference type="NCBIfam" id="NF004046">
    <property type="entry name" value="PRK05563.1"/>
    <property type="match status" value="1"/>
</dbReference>
<feature type="compositionally biased region" description="Polar residues" evidence="12">
    <location>
        <begin position="364"/>
        <end position="374"/>
    </location>
</feature>
<dbReference type="SUPFAM" id="SSF52540">
    <property type="entry name" value="P-loop containing nucleoside triphosphate hydrolases"/>
    <property type="match status" value="1"/>
</dbReference>
<feature type="domain" description="AAA+ ATPase" evidence="13">
    <location>
        <begin position="37"/>
        <end position="180"/>
    </location>
</feature>
<dbReference type="InterPro" id="IPR003593">
    <property type="entry name" value="AAA+_ATPase"/>
</dbReference>
<comment type="function">
    <text evidence="11">DNA polymerase III is a complex, multichain enzyme responsible for most of the replicative synthesis in bacteria. This DNA polymerase also exhibits 3' to 5' exonuclease activity.</text>
</comment>
<dbReference type="InterPro" id="IPR045085">
    <property type="entry name" value="HLD_clamp_pol_III_gamma_tau"/>
</dbReference>
<dbReference type="InterPro" id="IPR022754">
    <property type="entry name" value="DNA_pol_III_gamma-3"/>
</dbReference>
<keyword evidence="7" id="KW-0862">Zinc</keyword>
<evidence type="ECO:0000256" key="4">
    <source>
        <dbReference type="ARBA" id="ARBA00022705"/>
    </source>
</evidence>
<feature type="compositionally biased region" description="Polar residues" evidence="12">
    <location>
        <begin position="494"/>
        <end position="507"/>
    </location>
</feature>
<name>A0ABZ0X2E6_9GAMM</name>
<dbReference type="PANTHER" id="PTHR11669">
    <property type="entry name" value="REPLICATION FACTOR C / DNA POLYMERASE III GAMMA-TAU SUBUNIT"/>
    <property type="match status" value="1"/>
</dbReference>
<feature type="compositionally biased region" description="Low complexity" evidence="12">
    <location>
        <begin position="510"/>
        <end position="524"/>
    </location>
</feature>
<feature type="compositionally biased region" description="Polar residues" evidence="12">
    <location>
        <begin position="589"/>
        <end position="602"/>
    </location>
</feature>
<evidence type="ECO:0000256" key="6">
    <source>
        <dbReference type="ARBA" id="ARBA00022741"/>
    </source>
</evidence>
<organism evidence="14 15">
    <name type="scientific">Kangiella aquimarina</name>
    <dbReference type="NCBI Taxonomy" id="261965"/>
    <lineage>
        <taxon>Bacteria</taxon>
        <taxon>Pseudomonadati</taxon>
        <taxon>Pseudomonadota</taxon>
        <taxon>Gammaproteobacteria</taxon>
        <taxon>Kangiellales</taxon>
        <taxon>Kangiellaceae</taxon>
        <taxon>Kangiella</taxon>
    </lineage>
</organism>
<dbReference type="SMART" id="SM00382">
    <property type="entry name" value="AAA"/>
    <property type="match status" value="1"/>
</dbReference>
<feature type="region of interest" description="Disordered" evidence="12">
    <location>
        <begin position="364"/>
        <end position="607"/>
    </location>
</feature>
<evidence type="ECO:0000256" key="12">
    <source>
        <dbReference type="SAM" id="MobiDB-lite"/>
    </source>
</evidence>
<dbReference type="Gene3D" id="1.10.8.60">
    <property type="match status" value="1"/>
</dbReference>
<dbReference type="InterPro" id="IPR038249">
    <property type="entry name" value="PolIII_tau_V_sf"/>
</dbReference>
<dbReference type="Proteomes" id="UP001324185">
    <property type="component" value="Chromosome"/>
</dbReference>